<comment type="caution">
    <text evidence="2">The sequence shown here is derived from an EMBL/GenBank/DDBJ whole genome shotgun (WGS) entry which is preliminary data.</text>
</comment>
<organism evidence="2 3">
    <name type="scientific">Enterococcus rivorum</name>
    <dbReference type="NCBI Taxonomy" id="762845"/>
    <lineage>
        <taxon>Bacteria</taxon>
        <taxon>Bacillati</taxon>
        <taxon>Bacillota</taxon>
        <taxon>Bacilli</taxon>
        <taxon>Lactobacillales</taxon>
        <taxon>Enterococcaceae</taxon>
        <taxon>Enterococcus</taxon>
    </lineage>
</organism>
<dbReference type="AlphaFoldDB" id="A0A1E5KTS1"/>
<dbReference type="Pfam" id="PF06902">
    <property type="entry name" value="Fer4_19"/>
    <property type="match status" value="1"/>
</dbReference>
<evidence type="ECO:0000313" key="2">
    <source>
        <dbReference type="EMBL" id="OEH81256.1"/>
    </source>
</evidence>
<proteinExistence type="predicted"/>
<evidence type="ECO:0000259" key="1">
    <source>
        <dbReference type="Pfam" id="PF06902"/>
    </source>
</evidence>
<keyword evidence="3" id="KW-1185">Reference proteome</keyword>
<dbReference type="InterPro" id="IPR010693">
    <property type="entry name" value="Divergent_4Fe-4S_mono-cluster"/>
</dbReference>
<dbReference type="RefSeq" id="WP_069699844.1">
    <property type="nucleotide sequence ID" value="NZ_JAGGMA010000004.1"/>
</dbReference>
<dbReference type="OrthoDB" id="9793389at2"/>
<gene>
    <name evidence="2" type="ORF">BCR26_05245</name>
</gene>
<dbReference type="EMBL" id="MIEK01000056">
    <property type="protein sequence ID" value="OEH81256.1"/>
    <property type="molecule type" value="Genomic_DNA"/>
</dbReference>
<accession>A0A1E5KTS1</accession>
<evidence type="ECO:0000313" key="3">
    <source>
        <dbReference type="Proteomes" id="UP000095256"/>
    </source>
</evidence>
<feature type="domain" description="Divergent 4Fe-4S mono-cluster" evidence="1">
    <location>
        <begin position="24"/>
        <end position="87"/>
    </location>
</feature>
<sequence length="90" mass="9967">MNGNKLNGTIATEATLRQEGYRKYRGEEIDVYYNASLCVHAGNCVRGNSAIYEVGRRPWIIADNADVNENIRVVNSCPSGALKYVAKDTK</sequence>
<protein>
    <recommendedName>
        <fullName evidence="1">Divergent 4Fe-4S mono-cluster domain-containing protein</fullName>
    </recommendedName>
</protein>
<reference evidence="2 3" key="1">
    <citation type="submission" date="2016-09" db="EMBL/GenBank/DDBJ databases">
        <authorList>
            <person name="Capua I."/>
            <person name="De Benedictis P."/>
            <person name="Joannis T."/>
            <person name="Lombin L.H."/>
            <person name="Cattoli G."/>
        </authorList>
    </citation>
    <scope>NUCLEOTIDE SEQUENCE [LARGE SCALE GENOMIC DNA]</scope>
    <source>
        <strain evidence="2 3">LMG 25899</strain>
    </source>
</reference>
<name>A0A1E5KTS1_9ENTE</name>
<dbReference type="Proteomes" id="UP000095256">
    <property type="component" value="Unassembled WGS sequence"/>
</dbReference>
<dbReference type="STRING" id="762845.BCR26_05245"/>